<dbReference type="PANTHER" id="PTHR33164">
    <property type="entry name" value="TRANSCRIPTIONAL REGULATOR, MARR FAMILY"/>
    <property type="match status" value="1"/>
</dbReference>
<dbReference type="EMBL" id="PVMZ01000013">
    <property type="protein sequence ID" value="PRX18414.1"/>
    <property type="molecule type" value="Genomic_DNA"/>
</dbReference>
<dbReference type="PANTHER" id="PTHR33164:SF106">
    <property type="entry name" value="TRANSCRIPTIONAL REGULATORY PROTEIN"/>
    <property type="match status" value="1"/>
</dbReference>
<dbReference type="Pfam" id="PF12802">
    <property type="entry name" value="MarR_2"/>
    <property type="match status" value="1"/>
</dbReference>
<keyword evidence="3" id="KW-1185">Reference proteome</keyword>
<sequence length="145" mass="15559">MVFSELGRQFGAAVGLHVTDAKALVEILSAQDRGTPLTARELSQRVGLTPGATSSLLNRLEAVGHIQRVRDSADRRVVTLHVGEDVDRMLDEFFAPLAGRMGAVMAAYSPDTLRDFERFLADVTGTMNAFVGEVVGRGRAGHAPP</sequence>
<dbReference type="AlphaFoldDB" id="A0A2T0K630"/>
<feature type="domain" description="HTH marR-type" evidence="1">
    <location>
        <begin position="1"/>
        <end position="125"/>
    </location>
</feature>
<evidence type="ECO:0000259" key="1">
    <source>
        <dbReference type="PROSITE" id="PS50995"/>
    </source>
</evidence>
<dbReference type="GO" id="GO:0006950">
    <property type="term" value="P:response to stress"/>
    <property type="evidence" value="ECO:0007669"/>
    <property type="project" value="TreeGrafter"/>
</dbReference>
<dbReference type="InterPro" id="IPR039422">
    <property type="entry name" value="MarR/SlyA-like"/>
</dbReference>
<name>A0A2T0K630_9ACTN</name>
<protein>
    <submittedName>
        <fullName evidence="2">DNA-binding MarR family transcriptional regulator</fullName>
    </submittedName>
</protein>
<gene>
    <name evidence="2" type="ORF">CLV67_113251</name>
</gene>
<dbReference type="Gene3D" id="1.10.10.10">
    <property type="entry name" value="Winged helix-like DNA-binding domain superfamily/Winged helix DNA-binding domain"/>
    <property type="match status" value="1"/>
</dbReference>
<evidence type="ECO:0000313" key="3">
    <source>
        <dbReference type="Proteomes" id="UP000239415"/>
    </source>
</evidence>
<evidence type="ECO:0000313" key="2">
    <source>
        <dbReference type="EMBL" id="PRX18414.1"/>
    </source>
</evidence>
<dbReference type="InterPro" id="IPR036388">
    <property type="entry name" value="WH-like_DNA-bd_sf"/>
</dbReference>
<dbReference type="PROSITE" id="PS50995">
    <property type="entry name" value="HTH_MARR_2"/>
    <property type="match status" value="1"/>
</dbReference>
<reference evidence="2 3" key="1">
    <citation type="submission" date="2018-03" db="EMBL/GenBank/DDBJ databases">
        <title>Genomic Encyclopedia of Archaeal and Bacterial Type Strains, Phase II (KMG-II): from individual species to whole genera.</title>
        <authorList>
            <person name="Goeker M."/>
        </authorList>
    </citation>
    <scope>NUCLEOTIDE SEQUENCE [LARGE SCALE GENOMIC DNA]</scope>
    <source>
        <strain evidence="2 3">DSM 43146</strain>
    </source>
</reference>
<dbReference type="InterPro" id="IPR000835">
    <property type="entry name" value="HTH_MarR-typ"/>
</dbReference>
<dbReference type="CDD" id="cd00090">
    <property type="entry name" value="HTH_ARSR"/>
    <property type="match status" value="1"/>
</dbReference>
<organism evidence="2 3">
    <name type="scientific">Actinoplanes italicus</name>
    <dbReference type="NCBI Taxonomy" id="113567"/>
    <lineage>
        <taxon>Bacteria</taxon>
        <taxon>Bacillati</taxon>
        <taxon>Actinomycetota</taxon>
        <taxon>Actinomycetes</taxon>
        <taxon>Micromonosporales</taxon>
        <taxon>Micromonosporaceae</taxon>
        <taxon>Actinoplanes</taxon>
    </lineage>
</organism>
<dbReference type="GO" id="GO:0003700">
    <property type="term" value="F:DNA-binding transcription factor activity"/>
    <property type="evidence" value="ECO:0007669"/>
    <property type="project" value="InterPro"/>
</dbReference>
<dbReference type="GO" id="GO:0003677">
    <property type="term" value="F:DNA binding"/>
    <property type="evidence" value="ECO:0007669"/>
    <property type="project" value="UniProtKB-KW"/>
</dbReference>
<dbReference type="SUPFAM" id="SSF46785">
    <property type="entry name" value="Winged helix' DNA-binding domain"/>
    <property type="match status" value="1"/>
</dbReference>
<dbReference type="SMART" id="SM00347">
    <property type="entry name" value="HTH_MARR"/>
    <property type="match status" value="1"/>
</dbReference>
<keyword evidence="2" id="KW-0238">DNA-binding</keyword>
<proteinExistence type="predicted"/>
<dbReference type="InterPro" id="IPR011991">
    <property type="entry name" value="ArsR-like_HTH"/>
</dbReference>
<comment type="caution">
    <text evidence="2">The sequence shown here is derived from an EMBL/GenBank/DDBJ whole genome shotgun (WGS) entry which is preliminary data.</text>
</comment>
<dbReference type="Proteomes" id="UP000239415">
    <property type="component" value="Unassembled WGS sequence"/>
</dbReference>
<dbReference type="InterPro" id="IPR036390">
    <property type="entry name" value="WH_DNA-bd_sf"/>
</dbReference>
<accession>A0A2T0K630</accession>